<dbReference type="InterPro" id="IPR035472">
    <property type="entry name" value="RpiR-like_SIS"/>
</dbReference>
<dbReference type="PROSITE" id="PS51464">
    <property type="entry name" value="SIS"/>
    <property type="match status" value="1"/>
</dbReference>
<evidence type="ECO:0000256" key="1">
    <source>
        <dbReference type="ARBA" id="ARBA00023015"/>
    </source>
</evidence>
<dbReference type="InterPro" id="IPR001347">
    <property type="entry name" value="SIS_dom"/>
</dbReference>
<dbReference type="PANTHER" id="PTHR30514">
    <property type="entry name" value="GLUCOKINASE"/>
    <property type="match status" value="1"/>
</dbReference>
<evidence type="ECO:0000259" key="5">
    <source>
        <dbReference type="PROSITE" id="PS51464"/>
    </source>
</evidence>
<evidence type="ECO:0000313" key="6">
    <source>
        <dbReference type="EMBL" id="GAQ18192.1"/>
    </source>
</evidence>
<evidence type="ECO:0000313" key="7">
    <source>
        <dbReference type="Proteomes" id="UP000052946"/>
    </source>
</evidence>
<dbReference type="Gene3D" id="3.40.50.10490">
    <property type="entry name" value="Glucose-6-phosphate isomerase like protein, domain 1"/>
    <property type="match status" value="1"/>
</dbReference>
<keyword evidence="1" id="KW-0805">Transcription regulation</keyword>
<feature type="domain" description="SIS" evidence="5">
    <location>
        <begin position="115"/>
        <end position="248"/>
    </location>
</feature>
<organism evidence="6 7">
    <name type="scientific">Oceanobacillus picturae</name>
    <dbReference type="NCBI Taxonomy" id="171693"/>
    <lineage>
        <taxon>Bacteria</taxon>
        <taxon>Bacillati</taxon>
        <taxon>Bacillota</taxon>
        <taxon>Bacilli</taxon>
        <taxon>Bacillales</taxon>
        <taxon>Bacillaceae</taxon>
        <taxon>Oceanobacillus</taxon>
    </lineage>
</organism>
<name>A0A0U9H868_9BACI</name>
<dbReference type="GO" id="GO:0097367">
    <property type="term" value="F:carbohydrate derivative binding"/>
    <property type="evidence" value="ECO:0007669"/>
    <property type="project" value="InterPro"/>
</dbReference>
<dbReference type="PROSITE" id="PS51071">
    <property type="entry name" value="HTH_RPIR"/>
    <property type="match status" value="1"/>
</dbReference>
<evidence type="ECO:0000256" key="2">
    <source>
        <dbReference type="ARBA" id="ARBA00023125"/>
    </source>
</evidence>
<reference evidence="7" key="1">
    <citation type="submission" date="2015-07" db="EMBL/GenBank/DDBJ databases">
        <title>Draft Genome Sequence of Oceanobacillus picturae Heshi-B3 that Was Isolated from Fermented Rice Bran with Aging Salted Mackerel, Which Was Named Heshiko as Traditional Fermented Seafood in Japan.</title>
        <authorList>
            <person name="Akuzawa S."/>
            <person name="Nakagawa J."/>
            <person name="Kanekatsu T."/>
            <person name="Kanesaki Y."/>
            <person name="Suzuki T."/>
        </authorList>
    </citation>
    <scope>NUCLEOTIDE SEQUENCE [LARGE SCALE GENOMIC DNA]</scope>
    <source>
        <strain evidence="7">Heshi-B3</strain>
    </source>
</reference>
<feature type="domain" description="HTH rpiR-type" evidence="4">
    <location>
        <begin position="1"/>
        <end position="72"/>
    </location>
</feature>
<evidence type="ECO:0000256" key="3">
    <source>
        <dbReference type="ARBA" id="ARBA00023163"/>
    </source>
</evidence>
<comment type="caution">
    <text evidence="6">The sequence shown here is derived from an EMBL/GenBank/DDBJ whole genome shotgun (WGS) entry which is preliminary data.</text>
</comment>
<dbReference type="RefSeq" id="WP_058950293.1">
    <property type="nucleotide sequence ID" value="NZ_BBXV01000024.1"/>
</dbReference>
<gene>
    <name evidence="6" type="ORF">OPHB3_2131</name>
</gene>
<keyword evidence="2" id="KW-0238">DNA-binding</keyword>
<accession>A0A0U9H868</accession>
<dbReference type="Gene3D" id="1.10.10.10">
    <property type="entry name" value="Winged helix-like DNA-binding domain superfamily/Winged helix DNA-binding domain"/>
    <property type="match status" value="1"/>
</dbReference>
<dbReference type="AlphaFoldDB" id="A0A0U9H868"/>
<evidence type="ECO:0000259" key="4">
    <source>
        <dbReference type="PROSITE" id="PS51071"/>
    </source>
</evidence>
<dbReference type="Proteomes" id="UP000052946">
    <property type="component" value="Unassembled WGS sequence"/>
</dbReference>
<dbReference type="CDD" id="cd05013">
    <property type="entry name" value="SIS_RpiR"/>
    <property type="match status" value="1"/>
</dbReference>
<reference evidence="6 7" key="2">
    <citation type="journal article" date="2016" name="Genome Announc.">
        <title>Draft Genome Sequence of Oceanobacillus picturae Heshi-B3, Isolated from Fermented Rice Bran in a Traditional Japanese Seafood Dish.</title>
        <authorList>
            <person name="Akuzawa S."/>
            <person name="Nagaoka J."/>
            <person name="Kanekatsu M."/>
            <person name="Kanesaki Y."/>
            <person name="Suzuki T."/>
        </authorList>
    </citation>
    <scope>NUCLEOTIDE SEQUENCE [LARGE SCALE GENOMIC DNA]</scope>
    <source>
        <strain evidence="6 7">Heshi-B3</strain>
    </source>
</reference>
<dbReference type="GO" id="GO:1901135">
    <property type="term" value="P:carbohydrate derivative metabolic process"/>
    <property type="evidence" value="ECO:0007669"/>
    <property type="project" value="InterPro"/>
</dbReference>
<dbReference type="InterPro" id="IPR036388">
    <property type="entry name" value="WH-like_DNA-bd_sf"/>
</dbReference>
<dbReference type="Pfam" id="PF01380">
    <property type="entry name" value="SIS"/>
    <property type="match status" value="1"/>
</dbReference>
<dbReference type="InterPro" id="IPR047640">
    <property type="entry name" value="RpiR-like"/>
</dbReference>
<dbReference type="InterPro" id="IPR009057">
    <property type="entry name" value="Homeodomain-like_sf"/>
</dbReference>
<sequence>MVDFSKWNLSKSQQKIADYLHKNIDVVPYMTESELAKACNISAATVSRFWSAIGFKNLREFKHSLLQDSSVTPASKVESALKQHEQSYVQVMLDHATSYIAETKKHLSDDDFTQAVNSIAEAENVHLFGAGSAQSLVTLLSFRLKRFNPHVYTLAPSGHEIFEGVIHIKEGDVLFIFGFVQASVEINVLLDYAEKKGVRTILMTDLLVSPMLEHADHVLFTSRGDVGDFHSMVAPIALIESIVINVGKQMGEHALQNLHDLHQVRKDYQDKLPKK</sequence>
<dbReference type="GO" id="GO:0003677">
    <property type="term" value="F:DNA binding"/>
    <property type="evidence" value="ECO:0007669"/>
    <property type="project" value="UniProtKB-KW"/>
</dbReference>
<dbReference type="Pfam" id="PF01418">
    <property type="entry name" value="HTH_6"/>
    <property type="match status" value="1"/>
</dbReference>
<dbReference type="SUPFAM" id="SSF46689">
    <property type="entry name" value="Homeodomain-like"/>
    <property type="match status" value="1"/>
</dbReference>
<dbReference type="SUPFAM" id="SSF53697">
    <property type="entry name" value="SIS domain"/>
    <property type="match status" value="1"/>
</dbReference>
<proteinExistence type="predicted"/>
<dbReference type="EMBL" id="BBXV01000024">
    <property type="protein sequence ID" value="GAQ18192.1"/>
    <property type="molecule type" value="Genomic_DNA"/>
</dbReference>
<keyword evidence="3" id="KW-0804">Transcription</keyword>
<protein>
    <submittedName>
        <fullName evidence="6">Als operon repressor</fullName>
    </submittedName>
</protein>
<dbReference type="GO" id="GO:0003700">
    <property type="term" value="F:DNA-binding transcription factor activity"/>
    <property type="evidence" value="ECO:0007669"/>
    <property type="project" value="InterPro"/>
</dbReference>
<dbReference type="InterPro" id="IPR046348">
    <property type="entry name" value="SIS_dom_sf"/>
</dbReference>
<dbReference type="InterPro" id="IPR000281">
    <property type="entry name" value="HTH_RpiR"/>
</dbReference>